<proteinExistence type="predicted"/>
<dbReference type="PROSITE" id="PS01124">
    <property type="entry name" value="HTH_ARAC_FAMILY_2"/>
    <property type="match status" value="1"/>
</dbReference>
<dbReference type="InterPro" id="IPR009057">
    <property type="entry name" value="Homeodomain-like_sf"/>
</dbReference>
<comment type="caution">
    <text evidence="5">The sequence shown here is derived from an EMBL/GenBank/DDBJ whole genome shotgun (WGS) entry which is preliminary data.</text>
</comment>
<feature type="domain" description="HTH araC/xylS-type" evidence="4">
    <location>
        <begin position="216"/>
        <end position="317"/>
    </location>
</feature>
<dbReference type="SMART" id="SM00342">
    <property type="entry name" value="HTH_ARAC"/>
    <property type="match status" value="1"/>
</dbReference>
<dbReference type="AlphaFoldDB" id="A0A1R1S7F2"/>
<accession>A0A1R1S7F2</accession>
<keyword evidence="6" id="KW-1185">Reference proteome</keyword>
<evidence type="ECO:0000313" key="6">
    <source>
        <dbReference type="Proteomes" id="UP000186168"/>
    </source>
</evidence>
<dbReference type="SUPFAM" id="SSF46689">
    <property type="entry name" value="Homeodomain-like"/>
    <property type="match status" value="1"/>
</dbReference>
<evidence type="ECO:0000256" key="3">
    <source>
        <dbReference type="ARBA" id="ARBA00023163"/>
    </source>
</evidence>
<dbReference type="Proteomes" id="UP000186168">
    <property type="component" value="Unassembled WGS sequence"/>
</dbReference>
<dbReference type="InterPro" id="IPR018062">
    <property type="entry name" value="HTH_AraC-typ_CS"/>
</dbReference>
<protein>
    <submittedName>
        <fullName evidence="5">AraC family transcriptional regulator</fullName>
    </submittedName>
</protein>
<organism evidence="5 6">
    <name type="scientific">Streptomyces sparsogenes DSM 40356</name>
    <dbReference type="NCBI Taxonomy" id="1331668"/>
    <lineage>
        <taxon>Bacteria</taxon>
        <taxon>Bacillati</taxon>
        <taxon>Actinomycetota</taxon>
        <taxon>Actinomycetes</taxon>
        <taxon>Kitasatosporales</taxon>
        <taxon>Streptomycetaceae</taxon>
        <taxon>Streptomyces</taxon>
    </lineage>
</organism>
<dbReference type="GeneID" id="96746459"/>
<evidence type="ECO:0000259" key="4">
    <source>
        <dbReference type="PROSITE" id="PS01124"/>
    </source>
</evidence>
<dbReference type="InterPro" id="IPR035418">
    <property type="entry name" value="AraC-bd_2"/>
</dbReference>
<evidence type="ECO:0000256" key="1">
    <source>
        <dbReference type="ARBA" id="ARBA00023015"/>
    </source>
</evidence>
<keyword evidence="3" id="KW-0804">Transcription</keyword>
<keyword evidence="2" id="KW-0238">DNA-binding</keyword>
<name>A0A1R1S7F2_9ACTN</name>
<dbReference type="RefSeq" id="WP_065966379.1">
    <property type="nucleotide sequence ID" value="NZ_ASQP01000480.1"/>
</dbReference>
<dbReference type="PANTHER" id="PTHR46796">
    <property type="entry name" value="HTH-TYPE TRANSCRIPTIONAL ACTIVATOR RHAS-RELATED"/>
    <property type="match status" value="1"/>
</dbReference>
<dbReference type="InterPro" id="IPR050204">
    <property type="entry name" value="AraC_XylS_family_regulators"/>
</dbReference>
<gene>
    <name evidence="5" type="ORF">SPAR_37663</name>
</gene>
<dbReference type="GO" id="GO:0043565">
    <property type="term" value="F:sequence-specific DNA binding"/>
    <property type="evidence" value="ECO:0007669"/>
    <property type="project" value="InterPro"/>
</dbReference>
<evidence type="ECO:0000313" key="5">
    <source>
        <dbReference type="EMBL" id="OMI34200.1"/>
    </source>
</evidence>
<dbReference type="PANTHER" id="PTHR46796:SF6">
    <property type="entry name" value="ARAC SUBFAMILY"/>
    <property type="match status" value="1"/>
</dbReference>
<keyword evidence="1" id="KW-0805">Transcription regulation</keyword>
<dbReference type="EMBL" id="ASQP01000480">
    <property type="protein sequence ID" value="OMI34200.1"/>
    <property type="molecule type" value="Genomic_DNA"/>
</dbReference>
<dbReference type="GO" id="GO:0003700">
    <property type="term" value="F:DNA-binding transcription factor activity"/>
    <property type="evidence" value="ECO:0007669"/>
    <property type="project" value="InterPro"/>
</dbReference>
<dbReference type="Pfam" id="PF12833">
    <property type="entry name" value="HTH_18"/>
    <property type="match status" value="1"/>
</dbReference>
<dbReference type="InterPro" id="IPR018060">
    <property type="entry name" value="HTH_AraC"/>
</dbReference>
<dbReference type="PROSITE" id="PS00041">
    <property type="entry name" value="HTH_ARAC_FAMILY_1"/>
    <property type="match status" value="1"/>
</dbReference>
<dbReference type="Gene3D" id="1.10.10.60">
    <property type="entry name" value="Homeodomain-like"/>
    <property type="match status" value="1"/>
</dbReference>
<reference evidence="5 6" key="1">
    <citation type="submission" date="2013-05" db="EMBL/GenBank/DDBJ databases">
        <title>Genome sequence of Streptomyces sparsogenes DSM 40356.</title>
        <authorList>
            <person name="Coyne S."/>
            <person name="Seebeck F.P."/>
        </authorList>
    </citation>
    <scope>NUCLEOTIDE SEQUENCE [LARGE SCALE GENOMIC DNA]</scope>
    <source>
        <strain evidence="5 6">DSM 40356</strain>
    </source>
</reference>
<sequence length="324" mass="36082">MIETVFRGEDLPVEDRFERWRDLAFESHSPHEIRTDHTADFHGTLRLLDLGVLQVTTFSCPPLDSARTPALIRRSDPEIYYLSVPLRGHMGVVQDDRETLVGQGELVMIGSSYPYRGLLGAEGGTVSAAEMLIPRALLRRPAGLADGRSALRVPGRSGMGALFIDFLTGLATDTTSYGSSDSARLGVVALELAGALLAHLLADQEPPETFQHALALRVHRYIHQHLTDPELTPERIAAAHHISVRSLHRLFHRQDTTVSAYIRRQRLERARRDLADPGLCTRPVHAIAARWGFPRPADFTRAFRAAYGMPPKDFRHLAQGTSRR</sequence>
<evidence type="ECO:0000256" key="2">
    <source>
        <dbReference type="ARBA" id="ARBA00023125"/>
    </source>
</evidence>
<dbReference type="Pfam" id="PF14525">
    <property type="entry name" value="AraC_binding_2"/>
    <property type="match status" value="1"/>
</dbReference>
<dbReference type="STRING" id="67365.GCA_001704635_01505"/>